<feature type="chain" id="PRO_5020642199" evidence="1">
    <location>
        <begin position="29"/>
        <end position="175"/>
    </location>
</feature>
<evidence type="ECO:0000256" key="1">
    <source>
        <dbReference type="SAM" id="SignalP"/>
    </source>
</evidence>
<proteinExistence type="predicted"/>
<reference evidence="2 3" key="1">
    <citation type="submission" date="2019-03" db="EMBL/GenBank/DDBJ databases">
        <authorList>
            <person name="Kox A.R. M."/>
        </authorList>
    </citation>
    <scope>NUCLEOTIDE SEQUENCE [LARGE SCALE GENOMIC DNA]</scope>
    <source>
        <strain evidence="2">MTUNDRAET4 annotated genome</strain>
    </source>
</reference>
<organism evidence="2 3">
    <name type="scientific">Methylocella tundrae</name>
    <dbReference type="NCBI Taxonomy" id="227605"/>
    <lineage>
        <taxon>Bacteria</taxon>
        <taxon>Pseudomonadati</taxon>
        <taxon>Pseudomonadota</taxon>
        <taxon>Alphaproteobacteria</taxon>
        <taxon>Hyphomicrobiales</taxon>
        <taxon>Beijerinckiaceae</taxon>
        <taxon>Methylocella</taxon>
    </lineage>
</organism>
<dbReference type="AlphaFoldDB" id="A0A4V6IMY9"/>
<evidence type="ECO:0000313" key="2">
    <source>
        <dbReference type="EMBL" id="VFU10322.1"/>
    </source>
</evidence>
<dbReference type="EMBL" id="LR536450">
    <property type="protein sequence ID" value="VFU10322.1"/>
    <property type="molecule type" value="Genomic_DNA"/>
</dbReference>
<dbReference type="KEGG" id="mtun:MTUNDRAET4_3435"/>
<dbReference type="Proteomes" id="UP000294360">
    <property type="component" value="Chromosome"/>
</dbReference>
<name>A0A4V6IMY9_METTU</name>
<dbReference type="OrthoDB" id="8001261at2"/>
<sequence>MPSRFAPSLRLKGQLIAFTILSSAFGLALVDPAAAESVRKECSQKYQAAKAAGTLNGQASPQFYSQCAAEAKGAAPAATPAATPAAAPAPAGAAAAAAPPAANPLKPAPAPAAVGNAVFPSAVSAAYANEKPGKARMKTCLDQYNANKATNANGGLKWIQKGGGYYSQCNARLKS</sequence>
<accession>A0A4V6IMY9</accession>
<evidence type="ECO:0000313" key="3">
    <source>
        <dbReference type="Proteomes" id="UP000294360"/>
    </source>
</evidence>
<feature type="signal peptide" evidence="1">
    <location>
        <begin position="1"/>
        <end position="28"/>
    </location>
</feature>
<gene>
    <name evidence="2" type="ORF">MTUNDRAET4_3435</name>
</gene>
<dbReference type="RefSeq" id="WP_134491034.1">
    <property type="nucleotide sequence ID" value="NZ_LR536450.1"/>
</dbReference>
<protein>
    <submittedName>
        <fullName evidence="2">Uncharacterized protein</fullName>
    </submittedName>
</protein>
<keyword evidence="1" id="KW-0732">Signal</keyword>